<keyword evidence="2" id="KW-1133">Transmembrane helix</keyword>
<feature type="compositionally biased region" description="Low complexity" evidence="1">
    <location>
        <begin position="316"/>
        <end position="345"/>
    </location>
</feature>
<evidence type="ECO:0000256" key="1">
    <source>
        <dbReference type="SAM" id="MobiDB-lite"/>
    </source>
</evidence>
<accession>A0AAF0JFM1</accession>
<proteinExistence type="predicted"/>
<feature type="region of interest" description="Disordered" evidence="1">
    <location>
        <begin position="278"/>
        <end position="345"/>
    </location>
</feature>
<organism evidence="3 4">
    <name type="scientific">Malassezia psittaci</name>
    <dbReference type="NCBI Taxonomy" id="1821823"/>
    <lineage>
        <taxon>Eukaryota</taxon>
        <taxon>Fungi</taxon>
        <taxon>Dikarya</taxon>
        <taxon>Basidiomycota</taxon>
        <taxon>Ustilaginomycotina</taxon>
        <taxon>Malasseziomycetes</taxon>
        <taxon>Malasseziales</taxon>
        <taxon>Malasseziaceae</taxon>
        <taxon>Malassezia</taxon>
    </lineage>
</organism>
<feature type="transmembrane region" description="Helical" evidence="2">
    <location>
        <begin position="145"/>
        <end position="166"/>
    </location>
</feature>
<keyword evidence="4" id="KW-1185">Reference proteome</keyword>
<dbReference type="Proteomes" id="UP001214628">
    <property type="component" value="Chromosome 7"/>
</dbReference>
<feature type="transmembrane region" description="Helical" evidence="2">
    <location>
        <begin position="235"/>
        <end position="258"/>
    </location>
</feature>
<feature type="compositionally biased region" description="Basic residues" evidence="1">
    <location>
        <begin position="283"/>
        <end position="296"/>
    </location>
</feature>
<name>A0AAF0JFM1_9BASI</name>
<evidence type="ECO:0000313" key="4">
    <source>
        <dbReference type="Proteomes" id="UP001214628"/>
    </source>
</evidence>
<dbReference type="AlphaFoldDB" id="A0AAF0JFM1"/>
<feature type="transmembrane region" description="Helical" evidence="2">
    <location>
        <begin position="178"/>
        <end position="195"/>
    </location>
</feature>
<keyword evidence="2" id="KW-0472">Membrane</keyword>
<sequence length="410" mass="46892">MDHNQSLPLALWPEPPAFVYSVPVQMFGMGVVLAFATVMLVNLAFTARYHYPLERVNFLLQLISSFLSFLLTVSSMAATISDLKLRSSADLRRFPYLPITLPSLHWSLAETILFVILQSVSVSATNITHIQFLTLLFPSKLEKHLIVLMLGPLVLAQFGLFFLDFVKKPVIRYQDICESTLSLMYLFGLLIWGMLMNRQRAWRKDGATALFGCTTLFLAIARAAASFYHMTDQPAYWILLLSWALSIWQSWLGFWWWVSAGMGIGEVEDRLRRQERVRERYSSRKSRKHRSHKIATKRSDPTPTVSQRVSSQQAPTSESTASESSSNAASASFDRNTPSSSFTSSMTSWNMLQETRKWLSRVLPAALVRRFEQMRYEHQQGVLIAALKQVDIYQKVILRSHPMLRDKPVQ</sequence>
<feature type="transmembrane region" description="Helical" evidence="2">
    <location>
        <begin position="207"/>
        <end position="229"/>
    </location>
</feature>
<evidence type="ECO:0000256" key="2">
    <source>
        <dbReference type="SAM" id="Phobius"/>
    </source>
</evidence>
<evidence type="ECO:0000313" key="3">
    <source>
        <dbReference type="EMBL" id="WFD45222.1"/>
    </source>
</evidence>
<gene>
    <name evidence="3" type="ORF">MPSI1_003900</name>
</gene>
<reference evidence="3" key="1">
    <citation type="submission" date="2023-02" db="EMBL/GenBank/DDBJ databases">
        <title>Mating type loci evolution in Malassezia.</title>
        <authorList>
            <person name="Coelho M.A."/>
        </authorList>
    </citation>
    <scope>NUCLEOTIDE SEQUENCE</scope>
    <source>
        <strain evidence="3">CBS 14136</strain>
    </source>
</reference>
<protein>
    <submittedName>
        <fullName evidence="3">Uncharacterized protein</fullName>
    </submittedName>
</protein>
<feature type="transmembrane region" description="Helical" evidence="2">
    <location>
        <begin position="20"/>
        <end position="46"/>
    </location>
</feature>
<keyword evidence="2" id="KW-0812">Transmembrane</keyword>
<feature type="compositionally biased region" description="Polar residues" evidence="1">
    <location>
        <begin position="301"/>
        <end position="315"/>
    </location>
</feature>
<dbReference type="EMBL" id="CP118381">
    <property type="protein sequence ID" value="WFD45222.1"/>
    <property type="molecule type" value="Genomic_DNA"/>
</dbReference>
<feature type="transmembrane region" description="Helical" evidence="2">
    <location>
        <begin position="58"/>
        <end position="80"/>
    </location>
</feature>